<dbReference type="SUPFAM" id="SSF52343">
    <property type="entry name" value="Ferredoxin reductase-like, C-terminal NADP-linked domain"/>
    <property type="match status" value="1"/>
</dbReference>
<dbReference type="PROSITE" id="PS00197">
    <property type="entry name" value="2FE2S_FER_1"/>
    <property type="match status" value="1"/>
</dbReference>
<feature type="domain" description="2Fe-2S ferredoxin-type" evidence="7">
    <location>
        <begin position="253"/>
        <end position="336"/>
    </location>
</feature>
<dbReference type="InterPro" id="IPR050415">
    <property type="entry name" value="MRET"/>
</dbReference>
<dbReference type="SUPFAM" id="SSF54292">
    <property type="entry name" value="2Fe-2S ferredoxin-like"/>
    <property type="match status" value="1"/>
</dbReference>
<evidence type="ECO:0000256" key="3">
    <source>
        <dbReference type="ARBA" id="ARBA00022723"/>
    </source>
</evidence>
<evidence type="ECO:0000313" key="9">
    <source>
        <dbReference type="EMBL" id="QGY03609.1"/>
    </source>
</evidence>
<keyword evidence="2" id="KW-0001">2Fe-2S</keyword>
<dbReference type="PROSITE" id="PS51085">
    <property type="entry name" value="2FE2S_FER_2"/>
    <property type="match status" value="1"/>
</dbReference>
<keyword evidence="6" id="KW-0411">Iron-sulfur</keyword>
<dbReference type="OrthoDB" id="9796486at2"/>
<dbReference type="KEGG" id="mmes:MMSR116_18235"/>
<reference evidence="9 10" key="1">
    <citation type="journal article" date="2012" name="Genet. Mol. Biol.">
        <title>Analysis of 16S rRNA and mxaF genes revealing insights into Methylobacterium niche-specific plant association.</title>
        <authorList>
            <person name="Dourado M.N."/>
            <person name="Andreote F.D."/>
            <person name="Dini-Andreote F."/>
            <person name="Conti R."/>
            <person name="Araujo J.M."/>
            <person name="Araujo W.L."/>
        </authorList>
    </citation>
    <scope>NUCLEOTIDE SEQUENCE [LARGE SCALE GENOMIC DNA]</scope>
    <source>
        <strain evidence="9 10">SR1.6/6</strain>
    </source>
</reference>
<evidence type="ECO:0000256" key="1">
    <source>
        <dbReference type="ARBA" id="ARBA00022630"/>
    </source>
</evidence>
<dbReference type="GO" id="GO:0051537">
    <property type="term" value="F:2 iron, 2 sulfur cluster binding"/>
    <property type="evidence" value="ECO:0007669"/>
    <property type="project" value="UniProtKB-KW"/>
</dbReference>
<evidence type="ECO:0000256" key="2">
    <source>
        <dbReference type="ARBA" id="ARBA00022714"/>
    </source>
</evidence>
<dbReference type="Gene3D" id="3.40.50.80">
    <property type="entry name" value="Nucleotide-binding domain of ferredoxin-NADP reductase (FNR) module"/>
    <property type="match status" value="1"/>
</dbReference>
<dbReference type="InterPro" id="IPR039261">
    <property type="entry name" value="FNR_nucleotide-bd"/>
</dbReference>
<dbReference type="InterPro" id="IPR036010">
    <property type="entry name" value="2Fe-2S_ferredoxin-like_sf"/>
</dbReference>
<name>A0A6B9FP14_9HYPH</name>
<dbReference type="InterPro" id="IPR006058">
    <property type="entry name" value="2Fe2S_fd_BS"/>
</dbReference>
<evidence type="ECO:0000313" key="10">
    <source>
        <dbReference type="Proteomes" id="UP000012488"/>
    </source>
</evidence>
<proteinExistence type="predicted"/>
<dbReference type="EMBL" id="CP043538">
    <property type="protein sequence ID" value="QGY03609.1"/>
    <property type="molecule type" value="Genomic_DNA"/>
</dbReference>
<evidence type="ECO:0000256" key="6">
    <source>
        <dbReference type="ARBA" id="ARBA00023014"/>
    </source>
</evidence>
<keyword evidence="3" id="KW-0479">Metal-binding</keyword>
<evidence type="ECO:0000256" key="5">
    <source>
        <dbReference type="ARBA" id="ARBA00023004"/>
    </source>
</evidence>
<dbReference type="PANTHER" id="PTHR47354:SF1">
    <property type="entry name" value="CARNITINE MONOOXYGENASE REDUCTASE SUBUNIT"/>
    <property type="match status" value="1"/>
</dbReference>
<dbReference type="Gene3D" id="3.10.20.30">
    <property type="match status" value="1"/>
</dbReference>
<dbReference type="CDD" id="cd00207">
    <property type="entry name" value="fer2"/>
    <property type="match status" value="1"/>
</dbReference>
<dbReference type="InterPro" id="IPR012675">
    <property type="entry name" value="Beta-grasp_dom_sf"/>
</dbReference>
<dbReference type="Gene3D" id="2.40.30.10">
    <property type="entry name" value="Translation factors"/>
    <property type="match status" value="1"/>
</dbReference>
<dbReference type="Proteomes" id="UP000012488">
    <property type="component" value="Chromosome"/>
</dbReference>
<organism evidence="9 10">
    <name type="scientific">Methylobacterium mesophilicum SR1.6/6</name>
    <dbReference type="NCBI Taxonomy" id="908290"/>
    <lineage>
        <taxon>Bacteria</taxon>
        <taxon>Pseudomonadati</taxon>
        <taxon>Pseudomonadota</taxon>
        <taxon>Alphaproteobacteria</taxon>
        <taxon>Hyphomicrobiales</taxon>
        <taxon>Methylobacteriaceae</taxon>
        <taxon>Methylobacterium</taxon>
    </lineage>
</organism>
<accession>A0A6B9FP14</accession>
<keyword evidence="5" id="KW-0408">Iron</keyword>
<dbReference type="PROSITE" id="PS51384">
    <property type="entry name" value="FAD_FR"/>
    <property type="match status" value="1"/>
</dbReference>
<protein>
    <submittedName>
        <fullName evidence="9">Oxidoreductase</fullName>
    </submittedName>
</protein>
<gene>
    <name evidence="9" type="ORF">MMSR116_18235</name>
</gene>
<evidence type="ECO:0000259" key="7">
    <source>
        <dbReference type="PROSITE" id="PS51085"/>
    </source>
</evidence>
<keyword evidence="1" id="KW-0285">Flavoprotein</keyword>
<dbReference type="Pfam" id="PF00111">
    <property type="entry name" value="Fer2"/>
    <property type="match status" value="1"/>
</dbReference>
<dbReference type="CDD" id="cd06185">
    <property type="entry name" value="PDR_like"/>
    <property type="match status" value="1"/>
</dbReference>
<dbReference type="InterPro" id="IPR017938">
    <property type="entry name" value="Riboflavin_synthase-like_b-brl"/>
</dbReference>
<sequence length="336" mass="35884">METVAQNSSSTQMTMLSLAVRQVRSEALGINSYELVSTDGEALPETSAGSHLDIHLPGGLIRQYSLSGDPADRHRYTIAVLLEANGRGGSRLLHETLQVRNVVSVSSPRNNFSLSPTARRHILVAGGIGITPLKSMVHELKARGEIYQLHYCAKTPDHAAFRQELEEFVSSGCVHFHYDGGVPGAGLDLVELLKQHRSGDHLYYCGPGGFMQACANASAHWPAGTVHSEYFAAPVAQPNGAEAAAIDMASGSFVVEIASTGARVEVPPDRSIVEVLGEAGVEVQTSCISGLCGSCKVKFLSGTVDHRDFILSDDERETCLTTCVSRATSPVLKLDL</sequence>
<keyword evidence="4" id="KW-0560">Oxidoreductase</keyword>
<dbReference type="Pfam" id="PF00175">
    <property type="entry name" value="NAD_binding_1"/>
    <property type="match status" value="1"/>
</dbReference>
<dbReference type="GO" id="GO:0016491">
    <property type="term" value="F:oxidoreductase activity"/>
    <property type="evidence" value="ECO:0007669"/>
    <property type="project" value="UniProtKB-KW"/>
</dbReference>
<evidence type="ECO:0000259" key="8">
    <source>
        <dbReference type="PROSITE" id="PS51384"/>
    </source>
</evidence>
<dbReference type="SUPFAM" id="SSF63380">
    <property type="entry name" value="Riboflavin synthase domain-like"/>
    <property type="match status" value="1"/>
</dbReference>
<feature type="domain" description="FAD-binding FR-type" evidence="8">
    <location>
        <begin position="13"/>
        <end position="115"/>
    </location>
</feature>
<dbReference type="AlphaFoldDB" id="A0A6B9FP14"/>
<dbReference type="InterPro" id="IPR001433">
    <property type="entry name" value="OxRdtase_FAD/NAD-bd"/>
</dbReference>
<dbReference type="PANTHER" id="PTHR47354">
    <property type="entry name" value="NADH OXIDOREDUCTASE HCR"/>
    <property type="match status" value="1"/>
</dbReference>
<dbReference type="GO" id="GO:0046872">
    <property type="term" value="F:metal ion binding"/>
    <property type="evidence" value="ECO:0007669"/>
    <property type="project" value="UniProtKB-KW"/>
</dbReference>
<reference evidence="9 10" key="2">
    <citation type="journal article" date="2013" name="Genome Announc.">
        <title>Draft Genome Sequence of Methylobacterium mesophilicum Strain SR1.6/6, Isolated from Citrus sinensis.</title>
        <authorList>
            <person name="Marinho Almeida D."/>
            <person name="Dini-Andreote F."/>
            <person name="Camargo Neves A.A."/>
            <person name="Juca Ramos R.T."/>
            <person name="Andreote F.D."/>
            <person name="Carneiro A.R."/>
            <person name="Oliveira de Souza Lima A."/>
            <person name="Caracciolo Gomes de Sa P.H."/>
            <person name="Ribeiro Barbosa M.S."/>
            <person name="Araujo W.L."/>
            <person name="Silva A."/>
        </authorList>
    </citation>
    <scope>NUCLEOTIDE SEQUENCE [LARGE SCALE GENOMIC DNA]</scope>
    <source>
        <strain evidence="9 10">SR1.6/6</strain>
    </source>
</reference>
<dbReference type="PRINTS" id="PR00409">
    <property type="entry name" value="PHDIOXRDTASE"/>
</dbReference>
<evidence type="ECO:0000256" key="4">
    <source>
        <dbReference type="ARBA" id="ARBA00023002"/>
    </source>
</evidence>
<dbReference type="InterPro" id="IPR017927">
    <property type="entry name" value="FAD-bd_FR_type"/>
</dbReference>
<dbReference type="InterPro" id="IPR001041">
    <property type="entry name" value="2Fe-2S_ferredoxin-type"/>
</dbReference>